<reference evidence="2" key="2">
    <citation type="submission" date="2020-05" db="UniProtKB">
        <authorList>
            <consortium name="EnsemblMetazoa"/>
        </authorList>
    </citation>
    <scope>IDENTIFICATION</scope>
    <source>
        <strain evidence="2">IAEA</strain>
    </source>
</reference>
<evidence type="ECO:0000256" key="1">
    <source>
        <dbReference type="SAM" id="MobiDB-lite"/>
    </source>
</evidence>
<sequence>MPAYKALPSILQLVPQEKARKRLVSLQVLHELQINNTTLISYLQTDIFLHFLGPRNPRPKQETEPVIRPSTTQTAPKDEPLYTGNNRGSKPVKKTLAQNMECAGFIPLVRQVYDRIAVEDQRIPRNLPFPIFQHAMCEFLVAFQLHQAKYVLKVPGLQTMMDPLSAISAEEYNIPIPIFEYICGFSPTITPAGDKV</sequence>
<evidence type="ECO:0000313" key="3">
    <source>
        <dbReference type="Proteomes" id="UP000092460"/>
    </source>
</evidence>
<keyword evidence="3" id="KW-1185">Reference proteome</keyword>
<dbReference type="AlphaFoldDB" id="A0A1B0BYT0"/>
<feature type="region of interest" description="Disordered" evidence="1">
    <location>
        <begin position="54"/>
        <end position="90"/>
    </location>
</feature>
<protein>
    <submittedName>
        <fullName evidence="2">Uncharacterized protein</fullName>
    </submittedName>
</protein>
<proteinExistence type="predicted"/>
<dbReference type="VEuPathDB" id="VectorBase:GPPI044515"/>
<name>A0A1B0BYT0_9MUSC</name>
<organism evidence="2 3">
    <name type="scientific">Glossina palpalis gambiensis</name>
    <dbReference type="NCBI Taxonomy" id="67801"/>
    <lineage>
        <taxon>Eukaryota</taxon>
        <taxon>Metazoa</taxon>
        <taxon>Ecdysozoa</taxon>
        <taxon>Arthropoda</taxon>
        <taxon>Hexapoda</taxon>
        <taxon>Insecta</taxon>
        <taxon>Pterygota</taxon>
        <taxon>Neoptera</taxon>
        <taxon>Endopterygota</taxon>
        <taxon>Diptera</taxon>
        <taxon>Brachycera</taxon>
        <taxon>Muscomorpha</taxon>
        <taxon>Hippoboscoidea</taxon>
        <taxon>Glossinidae</taxon>
        <taxon>Glossina</taxon>
    </lineage>
</organism>
<dbReference type="Proteomes" id="UP000092460">
    <property type="component" value="Unassembled WGS sequence"/>
</dbReference>
<dbReference type="EnsemblMetazoa" id="GPPI044515-RA">
    <property type="protein sequence ID" value="GPPI044515-PA"/>
    <property type="gene ID" value="GPPI044515"/>
</dbReference>
<accession>A0A1B0BYT0</accession>
<dbReference type="EMBL" id="JXJN01022803">
    <property type="status" value="NOT_ANNOTATED_CDS"/>
    <property type="molecule type" value="Genomic_DNA"/>
</dbReference>
<reference evidence="3" key="1">
    <citation type="submission" date="2015-01" db="EMBL/GenBank/DDBJ databases">
        <authorList>
            <person name="Aksoy S."/>
            <person name="Warren W."/>
            <person name="Wilson R.K."/>
        </authorList>
    </citation>
    <scope>NUCLEOTIDE SEQUENCE [LARGE SCALE GENOMIC DNA]</scope>
    <source>
        <strain evidence="3">IAEA</strain>
    </source>
</reference>
<evidence type="ECO:0000313" key="2">
    <source>
        <dbReference type="EnsemblMetazoa" id="GPPI044515-PA"/>
    </source>
</evidence>